<dbReference type="RefSeq" id="WP_114127885.1">
    <property type="nucleotide sequence ID" value="NZ_QOUI01000012.1"/>
</dbReference>
<comment type="caution">
    <text evidence="3">The sequence shown here is derived from an EMBL/GenBank/DDBJ whole genome shotgun (WGS) entry which is preliminary data.</text>
</comment>
<gene>
    <name evidence="3" type="ORF">DT076_16905</name>
</gene>
<organism evidence="3 4">
    <name type="scientific">Desertihabitans brevis</name>
    <dbReference type="NCBI Taxonomy" id="2268447"/>
    <lineage>
        <taxon>Bacteria</taxon>
        <taxon>Bacillati</taxon>
        <taxon>Actinomycetota</taxon>
        <taxon>Actinomycetes</taxon>
        <taxon>Propionibacteriales</taxon>
        <taxon>Propionibacteriaceae</taxon>
        <taxon>Desertihabitans</taxon>
    </lineage>
</organism>
<keyword evidence="2" id="KW-0812">Transmembrane</keyword>
<keyword evidence="2" id="KW-1133">Transmembrane helix</keyword>
<accession>A0A367YR69</accession>
<proteinExistence type="predicted"/>
<dbReference type="EMBL" id="QOUI01000012">
    <property type="protein sequence ID" value="RCK68324.1"/>
    <property type="molecule type" value="Genomic_DNA"/>
</dbReference>
<evidence type="ECO:0000256" key="1">
    <source>
        <dbReference type="SAM" id="MobiDB-lite"/>
    </source>
</evidence>
<sequence length="75" mass="7661">MSQTTGRDGADGRGRPGEPWRTTGVAALGLVGGFLAALVLQDVLGRGLLGALLPVLSVLGVGVALLVDRRARRRG</sequence>
<feature type="transmembrane region" description="Helical" evidence="2">
    <location>
        <begin position="20"/>
        <end position="41"/>
    </location>
</feature>
<dbReference type="AlphaFoldDB" id="A0A367YR69"/>
<feature type="transmembrane region" description="Helical" evidence="2">
    <location>
        <begin position="47"/>
        <end position="67"/>
    </location>
</feature>
<feature type="region of interest" description="Disordered" evidence="1">
    <location>
        <begin position="1"/>
        <end position="20"/>
    </location>
</feature>
<dbReference type="Proteomes" id="UP000252770">
    <property type="component" value="Unassembled WGS sequence"/>
</dbReference>
<protein>
    <submittedName>
        <fullName evidence="3">Uncharacterized protein</fullName>
    </submittedName>
</protein>
<keyword evidence="2" id="KW-0472">Membrane</keyword>
<evidence type="ECO:0000313" key="3">
    <source>
        <dbReference type="EMBL" id="RCK68324.1"/>
    </source>
</evidence>
<name>A0A367YR69_9ACTN</name>
<evidence type="ECO:0000313" key="4">
    <source>
        <dbReference type="Proteomes" id="UP000252770"/>
    </source>
</evidence>
<keyword evidence="4" id="KW-1185">Reference proteome</keyword>
<reference evidence="3 4" key="1">
    <citation type="submission" date="2018-07" db="EMBL/GenBank/DDBJ databases">
        <title>Desertimonas flava gen. nov. sp. nov.</title>
        <authorList>
            <person name="Liu S."/>
        </authorList>
    </citation>
    <scope>NUCLEOTIDE SEQUENCE [LARGE SCALE GENOMIC DNA]</scope>
    <source>
        <strain evidence="3 4">16Sb5-5</strain>
    </source>
</reference>
<feature type="compositionally biased region" description="Basic and acidic residues" evidence="1">
    <location>
        <begin position="8"/>
        <end position="18"/>
    </location>
</feature>
<evidence type="ECO:0000256" key="2">
    <source>
        <dbReference type="SAM" id="Phobius"/>
    </source>
</evidence>